<organism evidence="7 8">
    <name type="scientific">Actinia tenebrosa</name>
    <name type="common">Australian red waratah sea anemone</name>
    <dbReference type="NCBI Taxonomy" id="6105"/>
    <lineage>
        <taxon>Eukaryota</taxon>
        <taxon>Metazoa</taxon>
        <taxon>Cnidaria</taxon>
        <taxon>Anthozoa</taxon>
        <taxon>Hexacorallia</taxon>
        <taxon>Actiniaria</taxon>
        <taxon>Actiniidae</taxon>
        <taxon>Actinia</taxon>
    </lineage>
</organism>
<feature type="transmembrane region" description="Helical" evidence="5">
    <location>
        <begin position="168"/>
        <end position="189"/>
    </location>
</feature>
<evidence type="ECO:0000256" key="4">
    <source>
        <dbReference type="ARBA" id="ARBA00023136"/>
    </source>
</evidence>
<dbReference type="SUPFAM" id="SSF103473">
    <property type="entry name" value="MFS general substrate transporter"/>
    <property type="match status" value="1"/>
</dbReference>
<keyword evidence="3 5" id="KW-1133">Transmembrane helix</keyword>
<protein>
    <submittedName>
        <fullName evidence="8">Organic cation transporter protein-like</fullName>
    </submittedName>
</protein>
<feature type="transmembrane region" description="Helical" evidence="5">
    <location>
        <begin position="465"/>
        <end position="484"/>
    </location>
</feature>
<evidence type="ECO:0000313" key="8">
    <source>
        <dbReference type="RefSeq" id="XP_031564540.1"/>
    </source>
</evidence>
<dbReference type="CDD" id="cd17317">
    <property type="entry name" value="MFS_SLC22"/>
    <property type="match status" value="1"/>
</dbReference>
<evidence type="ECO:0000256" key="5">
    <source>
        <dbReference type="SAM" id="Phobius"/>
    </source>
</evidence>
<dbReference type="InterPro" id="IPR005829">
    <property type="entry name" value="Sugar_transporter_CS"/>
</dbReference>
<dbReference type="RefSeq" id="XP_031564540.1">
    <property type="nucleotide sequence ID" value="XM_031708680.1"/>
</dbReference>
<dbReference type="InterPro" id="IPR036259">
    <property type="entry name" value="MFS_trans_sf"/>
</dbReference>
<feature type="transmembrane region" description="Helical" evidence="5">
    <location>
        <begin position="373"/>
        <end position="392"/>
    </location>
</feature>
<dbReference type="GO" id="GO:0016020">
    <property type="term" value="C:membrane"/>
    <property type="evidence" value="ECO:0007669"/>
    <property type="project" value="UniProtKB-SubCell"/>
</dbReference>
<feature type="transmembrane region" description="Helical" evidence="5">
    <location>
        <begin position="223"/>
        <end position="242"/>
    </location>
</feature>
<evidence type="ECO:0000256" key="2">
    <source>
        <dbReference type="ARBA" id="ARBA00022692"/>
    </source>
</evidence>
<feature type="transmembrane region" description="Helical" evidence="5">
    <location>
        <begin position="107"/>
        <end position="130"/>
    </location>
</feature>
<keyword evidence="2 5" id="KW-0812">Transmembrane</keyword>
<dbReference type="KEGG" id="aten:116299950"/>
<dbReference type="Proteomes" id="UP000515163">
    <property type="component" value="Unplaced"/>
</dbReference>
<dbReference type="GeneID" id="116299950"/>
<name>A0A6P8IEQ0_ACTTE</name>
<feature type="transmembrane region" description="Helical" evidence="5">
    <location>
        <begin position="434"/>
        <end position="453"/>
    </location>
</feature>
<evidence type="ECO:0000256" key="1">
    <source>
        <dbReference type="ARBA" id="ARBA00004141"/>
    </source>
</evidence>
<keyword evidence="4 5" id="KW-0472">Membrane</keyword>
<reference evidence="8" key="1">
    <citation type="submission" date="2025-08" db="UniProtKB">
        <authorList>
            <consortium name="RefSeq"/>
        </authorList>
    </citation>
    <scope>IDENTIFICATION</scope>
    <source>
        <tissue evidence="8">Tentacle</tissue>
    </source>
</reference>
<dbReference type="GO" id="GO:0022857">
    <property type="term" value="F:transmembrane transporter activity"/>
    <property type="evidence" value="ECO:0007669"/>
    <property type="project" value="InterPro"/>
</dbReference>
<comment type="subcellular location">
    <subcellularLocation>
        <location evidence="1">Membrane</location>
        <topology evidence="1">Multi-pass membrane protein</topology>
    </subcellularLocation>
</comment>
<feature type="transmembrane region" description="Helical" evidence="5">
    <location>
        <begin position="201"/>
        <end position="217"/>
    </location>
</feature>
<evidence type="ECO:0000313" key="7">
    <source>
        <dbReference type="Proteomes" id="UP000515163"/>
    </source>
</evidence>
<proteinExistence type="predicted"/>
<evidence type="ECO:0000259" key="6">
    <source>
        <dbReference type="PROSITE" id="PS50850"/>
    </source>
</evidence>
<accession>A0A6P8IEQ0</accession>
<feature type="transmembrane region" description="Helical" evidence="5">
    <location>
        <begin position="35"/>
        <end position="58"/>
    </location>
</feature>
<dbReference type="OrthoDB" id="5296287at2759"/>
<feature type="domain" description="Major facilitator superfamily (MFS) profile" evidence="6">
    <location>
        <begin position="36"/>
        <end position="489"/>
    </location>
</feature>
<dbReference type="InterPro" id="IPR005828">
    <property type="entry name" value="MFS_sugar_transport-like"/>
</dbReference>
<dbReference type="PANTHER" id="PTHR24064">
    <property type="entry name" value="SOLUTE CARRIER FAMILY 22 MEMBER"/>
    <property type="match status" value="1"/>
</dbReference>
<feature type="transmembrane region" description="Helical" evidence="5">
    <location>
        <begin position="345"/>
        <end position="366"/>
    </location>
</feature>
<dbReference type="AlphaFoldDB" id="A0A6P8IEQ0"/>
<feature type="transmembrane region" description="Helical" evidence="5">
    <location>
        <begin position="398"/>
        <end position="422"/>
    </location>
</feature>
<dbReference type="Gene3D" id="1.20.1250.20">
    <property type="entry name" value="MFS general substrate transporter like domains"/>
    <property type="match status" value="1"/>
</dbReference>
<dbReference type="InterPro" id="IPR020846">
    <property type="entry name" value="MFS_dom"/>
</dbReference>
<dbReference type="FunCoup" id="A0A6P8IEQ0">
    <property type="interactions" value="127"/>
</dbReference>
<dbReference type="PROSITE" id="PS50850">
    <property type="entry name" value="MFS"/>
    <property type="match status" value="1"/>
</dbReference>
<feature type="transmembrane region" description="Helical" evidence="5">
    <location>
        <begin position="137"/>
        <end position="156"/>
    </location>
</feature>
<dbReference type="InParanoid" id="A0A6P8IEQ0"/>
<feature type="transmembrane region" description="Helical" evidence="5">
    <location>
        <begin position="317"/>
        <end position="339"/>
    </location>
</feature>
<sequence>MSKDQEMDDHFDAKQDKVYDDVFNLIPSFGRYQKIVYFTTSFLNFLLGPQFGLLVFAMSSPRFRCTTPNITCEVNKCCQNCTSYAFDEGQFTSIVTEWNLICDRAHIAATIQSCFFAGMLIGSIIGGLVSDAFGRRTCMFGSCVLLVVVGVASSFADCLSLLGLLRFFVGFFLASFMLSAYIYAIELLGPNRRAMGGQINHVFWSPGYCVTALWAYFIRDWRYLVLGTTLPPILFFLAWKVFPESVRWLIAHNRLDDAQKTLMKCGGKDGKPLNKEDVRNIVEEIRRDQVEREQKTEAKKYSVLDLFRTPKLRKRSIILAVNWFVVALVHFGFYLYVNALAGSLYINYAIMNSIYVPHLFLCWFLMQRFGRRLPYTFYMIGTGVSSLLILAVPKEYPIAVTVLALIGKTMITTEFSNVYLFTAELYPTLVRNSGIGLGSMSARVGGIIAPYIVMLSQLPGLSLTLPTTIFGVSAMVAGILSLWLPETLNVKLPQTIEEVEATKEIFKVPGCCGTSKSFEPETISLEPSKDA</sequence>
<keyword evidence="7" id="KW-1185">Reference proteome</keyword>
<dbReference type="Pfam" id="PF00083">
    <property type="entry name" value="Sugar_tr"/>
    <property type="match status" value="1"/>
</dbReference>
<evidence type="ECO:0000256" key="3">
    <source>
        <dbReference type="ARBA" id="ARBA00022989"/>
    </source>
</evidence>
<dbReference type="PROSITE" id="PS00216">
    <property type="entry name" value="SUGAR_TRANSPORT_1"/>
    <property type="match status" value="1"/>
</dbReference>
<gene>
    <name evidence="8" type="primary">LOC116299950</name>
</gene>